<evidence type="ECO:0000313" key="2">
    <source>
        <dbReference type="EMBL" id="KAG8469440.1"/>
    </source>
</evidence>
<gene>
    <name evidence="2" type="ORF">KFE25_005895</name>
</gene>
<comment type="caution">
    <text evidence="2">The sequence shown here is derived from an EMBL/GenBank/DDBJ whole genome shotgun (WGS) entry which is preliminary data.</text>
</comment>
<protein>
    <recommendedName>
        <fullName evidence="1">Methyltransferase domain-containing protein</fullName>
    </recommendedName>
</protein>
<reference evidence="2" key="1">
    <citation type="submission" date="2021-05" db="EMBL/GenBank/DDBJ databases">
        <title>The genome of the haptophyte Pavlova lutheri (Diacronema luteri, Pavlovales) - a model for lipid biosynthesis in eukaryotic algae.</title>
        <authorList>
            <person name="Hulatt C.J."/>
            <person name="Posewitz M.C."/>
        </authorList>
    </citation>
    <scope>NUCLEOTIDE SEQUENCE</scope>
    <source>
        <strain evidence="2">NIVA-4/92</strain>
    </source>
</reference>
<dbReference type="InterPro" id="IPR041698">
    <property type="entry name" value="Methyltransf_25"/>
</dbReference>
<dbReference type="SUPFAM" id="SSF53335">
    <property type="entry name" value="S-adenosyl-L-methionine-dependent methyltransferases"/>
    <property type="match status" value="1"/>
</dbReference>
<dbReference type="EMBL" id="JAGTXO010000002">
    <property type="protein sequence ID" value="KAG8469440.1"/>
    <property type="molecule type" value="Genomic_DNA"/>
</dbReference>
<evidence type="ECO:0000259" key="1">
    <source>
        <dbReference type="Pfam" id="PF13649"/>
    </source>
</evidence>
<dbReference type="Gene3D" id="3.40.50.150">
    <property type="entry name" value="Vaccinia Virus protein VP39"/>
    <property type="match status" value="1"/>
</dbReference>
<evidence type="ECO:0000313" key="3">
    <source>
        <dbReference type="Proteomes" id="UP000751190"/>
    </source>
</evidence>
<dbReference type="OrthoDB" id="10017101at2759"/>
<keyword evidence="3" id="KW-1185">Reference proteome</keyword>
<feature type="domain" description="Methyltransferase" evidence="1">
    <location>
        <begin position="167"/>
        <end position="260"/>
    </location>
</feature>
<accession>A0A8J5XWW1</accession>
<dbReference type="AlphaFoldDB" id="A0A8J5XWW1"/>
<sequence>MNGVRFARALSASFADLAHAARGKALGPERTFATLVRDCVRAVERVKRAAAVGAPIEGEDERALLDALFRSRAWHAPLLDELRANTSASDHHGDSKWWAALHAAACNWAAFDAETKAATNQRADSFSEYAQMYDELIGLPCLENFMTRFIADFFDKHVRDPANTKLLSIGCGTGLVEEHMIKAHGVRRDNLLGFDFSAAQVAEAQKRGLHARVGDCLEMRPELYGEHDVAFAGLNVFHYLPAERMGEAIERAASVLKVGGYFFGDFITPDHIRWYPNVMYGADKRIVSLRTPRLVEEGGKMYQQSSIVNLDFRAERVVLNDAGTHKRHLPAMLRVRQMFERAFGDDVALFDAVSLQPIAREADTCASTRYVVVARKTKECAPPSASSVAASA</sequence>
<organism evidence="2 3">
    <name type="scientific">Diacronema lutheri</name>
    <name type="common">Unicellular marine alga</name>
    <name type="synonym">Monochrysis lutheri</name>
    <dbReference type="NCBI Taxonomy" id="2081491"/>
    <lineage>
        <taxon>Eukaryota</taxon>
        <taxon>Haptista</taxon>
        <taxon>Haptophyta</taxon>
        <taxon>Pavlovophyceae</taxon>
        <taxon>Pavlovales</taxon>
        <taxon>Pavlovaceae</taxon>
        <taxon>Diacronema</taxon>
    </lineage>
</organism>
<dbReference type="CDD" id="cd02440">
    <property type="entry name" value="AdoMet_MTases"/>
    <property type="match status" value="1"/>
</dbReference>
<name>A0A8J5XWW1_DIALT</name>
<dbReference type="Proteomes" id="UP000751190">
    <property type="component" value="Unassembled WGS sequence"/>
</dbReference>
<dbReference type="Pfam" id="PF13649">
    <property type="entry name" value="Methyltransf_25"/>
    <property type="match status" value="1"/>
</dbReference>
<proteinExistence type="predicted"/>
<dbReference type="InterPro" id="IPR029063">
    <property type="entry name" value="SAM-dependent_MTases_sf"/>
</dbReference>